<dbReference type="EMBL" id="FMXE01000008">
    <property type="protein sequence ID" value="SDA64363.1"/>
    <property type="molecule type" value="Genomic_DNA"/>
</dbReference>
<protein>
    <submittedName>
        <fullName evidence="3">CRISPR-associated protein</fullName>
    </submittedName>
</protein>
<dbReference type="Pfam" id="PF03787">
    <property type="entry name" value="RAMPs"/>
    <property type="match status" value="1"/>
</dbReference>
<keyword evidence="4" id="KW-1185">Reference proteome</keyword>
<dbReference type="InterPro" id="IPR052216">
    <property type="entry name" value="CRISPR_Csm3_endoribonuclease"/>
</dbReference>
<dbReference type="Proteomes" id="UP000198756">
    <property type="component" value="Unassembled WGS sequence"/>
</dbReference>
<name>A0A1G5X1T6_9BACT</name>
<dbReference type="STRING" id="279824.SAMN03080617_01514"/>
<evidence type="ECO:0000256" key="1">
    <source>
        <dbReference type="ARBA" id="ARBA00023118"/>
    </source>
</evidence>
<dbReference type="PANTHER" id="PTHR35579">
    <property type="entry name" value="CRISPR SYSTEM CMS ENDORIBONUCLEASE CSM3"/>
    <property type="match status" value="1"/>
</dbReference>
<dbReference type="NCBIfam" id="TIGR03986">
    <property type="entry name" value="TIGR03986 family CRISPR-associated RAMP protein"/>
    <property type="match status" value="1"/>
</dbReference>
<dbReference type="InterPro" id="IPR005537">
    <property type="entry name" value="RAMP_III_fam"/>
</dbReference>
<dbReference type="RefSeq" id="WP_092729332.1">
    <property type="nucleotide sequence ID" value="NZ_FMXE01000008.1"/>
</dbReference>
<evidence type="ECO:0000313" key="3">
    <source>
        <dbReference type="EMBL" id="SDA64363.1"/>
    </source>
</evidence>
<organism evidence="3 4">
    <name type="scientific">Algoriphagus alkaliphilus</name>
    <dbReference type="NCBI Taxonomy" id="279824"/>
    <lineage>
        <taxon>Bacteria</taxon>
        <taxon>Pseudomonadati</taxon>
        <taxon>Bacteroidota</taxon>
        <taxon>Cytophagia</taxon>
        <taxon>Cytophagales</taxon>
        <taxon>Cyclobacteriaceae</taxon>
        <taxon>Algoriphagus</taxon>
    </lineage>
</organism>
<evidence type="ECO:0000313" key="4">
    <source>
        <dbReference type="Proteomes" id="UP000198756"/>
    </source>
</evidence>
<feature type="domain" description="CRISPR type III-associated protein" evidence="2">
    <location>
        <begin position="45"/>
        <end position="513"/>
    </location>
</feature>
<dbReference type="OrthoDB" id="5362408at2"/>
<reference evidence="4" key="1">
    <citation type="submission" date="2016-10" db="EMBL/GenBank/DDBJ databases">
        <authorList>
            <person name="Varghese N."/>
            <person name="Submissions S."/>
        </authorList>
    </citation>
    <scope>NUCLEOTIDE SEQUENCE [LARGE SCALE GENOMIC DNA]</scope>
    <source>
        <strain evidence="4">DSM 22703</strain>
    </source>
</reference>
<dbReference type="GO" id="GO:0051607">
    <property type="term" value="P:defense response to virus"/>
    <property type="evidence" value="ECO:0007669"/>
    <property type="project" value="UniProtKB-KW"/>
</dbReference>
<accession>A0A1G5X1T6</accession>
<sequence length="704" mass="81273">MTIVKSPYNFVPAPTEAQVFTPDWADKVSHDVPFEDGESGEIEIEITAETPIFIRNGHAKPGENEKPTQEFSHYIDSNGQKQYFIPATSLKGMVRNVMEIMSFSRLNKDLINDHRYAFRDLSGSTNQYMTRYKAFEIKGGWMTEDKEGNWKIEKCEDLAFIEHIELKESFGLPFRDYYLNKDPKGKNAKDKYEDRTVKEISLTSTFSKFQKPISEGSPITLKMAKKDPAGHNGRLVFTGQPSKRKEDLRDIDPTHRFSSSGKTREFVFFDDPNPKELDVNKDQQKDFKFIYGHDDPNNLSPDWKYWREKLKKGEKIPVFFSEDNSGILQHFGLSYMYKLPFKYKISHLDPLKTYSKSRDLTETLFGYAEKEDAFKGRVMFGHGLAEKSSVKELKTVDAILGGPKASYFPYYLTQFQENGKHFTYDDLNAVLRGFKRYPVKTKEEKSLIGDNTKVISQFKPLDKGAKFKLKVRFHNLKQAEIGALLSAISFHGYSDQFYHSLGAAKPLGYGKVKISIKGLKFLKKSAEEYMLDFENLMSSINPDWLHSPQINELFAMAKGGVDEDFLQYPSVQDYADYKKKKVNNIEKDLDKLDSFTETFELQDLSKNLKPFALRLKPQNSLVLDFDNYQDLSKYLNEEISVFSEFTENNKKIILDKLIEIIESKHKDSLKKLKKSAHWSGNITKWLGEDLKISLQNKYGLGIED</sequence>
<evidence type="ECO:0000259" key="2">
    <source>
        <dbReference type="Pfam" id="PF03787"/>
    </source>
</evidence>
<dbReference type="PANTHER" id="PTHR35579:SF3">
    <property type="entry name" value="CRISPR SYSTEM CMS ENDORIBONUCLEASE CSM3"/>
    <property type="match status" value="1"/>
</dbReference>
<dbReference type="InterPro" id="IPR023825">
    <property type="entry name" value="CRISPR-assoc_RAMP_BGP1436"/>
</dbReference>
<keyword evidence="1" id="KW-0051">Antiviral defense</keyword>
<proteinExistence type="predicted"/>
<gene>
    <name evidence="3" type="ORF">SAMN03080617_01514</name>
</gene>
<dbReference type="AlphaFoldDB" id="A0A1G5X1T6"/>